<dbReference type="PANTHER" id="PTHR30024:SF47">
    <property type="entry name" value="TAURINE-BINDING PERIPLASMIC PROTEIN"/>
    <property type="match status" value="1"/>
</dbReference>
<organism evidence="6 7">
    <name type="scientific">Hahella chejuensis (strain KCTC 2396)</name>
    <dbReference type="NCBI Taxonomy" id="349521"/>
    <lineage>
        <taxon>Bacteria</taxon>
        <taxon>Pseudomonadati</taxon>
        <taxon>Pseudomonadota</taxon>
        <taxon>Gammaproteobacteria</taxon>
        <taxon>Oceanospirillales</taxon>
        <taxon>Hahellaceae</taxon>
        <taxon>Hahella</taxon>
    </lineage>
</organism>
<dbReference type="InterPro" id="IPR006665">
    <property type="entry name" value="OmpA-like"/>
</dbReference>
<keyword evidence="3" id="KW-0732">Signal</keyword>
<evidence type="ECO:0000256" key="4">
    <source>
        <dbReference type="PROSITE-ProRule" id="PRU00473"/>
    </source>
</evidence>
<evidence type="ECO:0000313" key="6">
    <source>
        <dbReference type="EMBL" id="ABC32082.1"/>
    </source>
</evidence>
<sequence length="513" mass="57488">MKAHVKIVIFLLVGGLLVMAGVKLFLLQSQEDRQLQTTDAKNTKGTIRLARDSWVGYFPLCSPEMTARLRRQGYLLECVDDQADYQDRFKRLSKGEYTFIVATVDSYVQNGAGVNYPGPIISVIDESKGGDAIVARQSKVAGIEDLRSANDVKVAFTPNSPSEHLLRAIRSHFDLTALNQSASWKLPTNGSGEALDALLKGQVDVAVVWEPEVTRALSNEGIVRLLGTEDTQKLIVDVLVANAAVLRKEPEMVAVFLKSYYQTLQHYRRNQDELVKALRDEYDLDAQQSKELLSGVEWKSLTENAEDWFGVGRRNAGREYLVDTIESAVGILLDDKVFSRNPIPNNDPYRLLTSAPIKELYDTLATGEFAGEGSAEIARFRALAASEWERLREFGALKVRPIIFASGTSELTLEGKREVDLLMENLQHYPNFRVEIRGHTGVRGDAEANKQLSLDRAEAVYRYIEVTYEVDPNRFRFVGFGGEKPLPQLPNESLRAYNYRLPRVEIVLVSGEI</sequence>
<comment type="subcellular location">
    <subcellularLocation>
        <location evidence="1">Periplasm</location>
    </subcellularLocation>
</comment>
<keyword evidence="7" id="KW-1185">Reference proteome</keyword>
<dbReference type="SUPFAM" id="SSF103088">
    <property type="entry name" value="OmpA-like"/>
    <property type="match status" value="1"/>
</dbReference>
<evidence type="ECO:0000256" key="3">
    <source>
        <dbReference type="ARBA" id="ARBA00022729"/>
    </source>
</evidence>
<dbReference type="OrthoDB" id="9815602at2"/>
<dbReference type="PROSITE" id="PS51123">
    <property type="entry name" value="OMPA_2"/>
    <property type="match status" value="1"/>
</dbReference>
<dbReference type="Pfam" id="PF00691">
    <property type="entry name" value="OmpA"/>
    <property type="match status" value="1"/>
</dbReference>
<dbReference type="Proteomes" id="UP000000238">
    <property type="component" value="Chromosome"/>
</dbReference>
<dbReference type="CDD" id="cd07185">
    <property type="entry name" value="OmpA_C-like"/>
    <property type="match status" value="1"/>
</dbReference>
<dbReference type="SUPFAM" id="SSF53850">
    <property type="entry name" value="Periplasmic binding protein-like II"/>
    <property type="match status" value="1"/>
</dbReference>
<feature type="domain" description="OmpA-like" evidence="5">
    <location>
        <begin position="395"/>
        <end position="512"/>
    </location>
</feature>
<reference evidence="6 7" key="1">
    <citation type="journal article" date="2005" name="Nucleic Acids Res.">
        <title>Genomic blueprint of Hahella chejuensis, a marine microbe producing an algicidal agent.</title>
        <authorList>
            <person name="Jeong H."/>
            <person name="Yim J.H."/>
            <person name="Lee C."/>
            <person name="Choi S.-H."/>
            <person name="Park Y.K."/>
            <person name="Yoon S.H."/>
            <person name="Hur C.-G."/>
            <person name="Kang H.-Y."/>
            <person name="Kim D."/>
            <person name="Lee H.H."/>
            <person name="Park K.H."/>
            <person name="Park S.-H."/>
            <person name="Park H.-S."/>
            <person name="Lee H.K."/>
            <person name="Oh T.K."/>
            <person name="Kim J.F."/>
        </authorList>
    </citation>
    <scope>NUCLEOTIDE SEQUENCE [LARGE SCALE GENOMIC DNA]</scope>
    <source>
        <strain evidence="6 7">KCTC 2396</strain>
    </source>
</reference>
<protein>
    <submittedName>
        <fullName evidence="6">ABC-type nitrate/sulfonate/bicarbonate transport system, periplasmic components</fullName>
    </submittedName>
</protein>
<dbReference type="STRING" id="349521.HCH_05413"/>
<keyword evidence="4" id="KW-0472">Membrane</keyword>
<evidence type="ECO:0000313" key="7">
    <source>
        <dbReference type="Proteomes" id="UP000000238"/>
    </source>
</evidence>
<evidence type="ECO:0000259" key="5">
    <source>
        <dbReference type="PROSITE" id="PS51123"/>
    </source>
</evidence>
<dbReference type="EMBL" id="CP000155">
    <property type="protein sequence ID" value="ABC32082.1"/>
    <property type="molecule type" value="Genomic_DNA"/>
</dbReference>
<dbReference type="eggNOG" id="COG2885">
    <property type="taxonomic scope" value="Bacteria"/>
</dbReference>
<comment type="similarity">
    <text evidence="2">Belongs to the bacterial solute-binding protein SsuA/TauA family.</text>
</comment>
<dbReference type="Gene3D" id="3.30.1330.60">
    <property type="entry name" value="OmpA-like domain"/>
    <property type="match status" value="1"/>
</dbReference>
<dbReference type="eggNOG" id="COG0715">
    <property type="taxonomic scope" value="Bacteria"/>
</dbReference>
<gene>
    <name evidence="6" type="ordered locus">HCH_05413</name>
</gene>
<evidence type="ECO:0000256" key="2">
    <source>
        <dbReference type="ARBA" id="ARBA00010742"/>
    </source>
</evidence>
<proteinExistence type="inferred from homology"/>
<dbReference type="AlphaFoldDB" id="Q2SB92"/>
<evidence type="ECO:0000256" key="1">
    <source>
        <dbReference type="ARBA" id="ARBA00004418"/>
    </source>
</evidence>
<dbReference type="GO" id="GO:0042597">
    <property type="term" value="C:periplasmic space"/>
    <property type="evidence" value="ECO:0007669"/>
    <property type="project" value="UniProtKB-SubCell"/>
</dbReference>
<dbReference type="KEGG" id="hch:HCH_05413"/>
<accession>Q2SB92</accession>
<dbReference type="HOGENOM" id="CLU_532006_0_0_6"/>
<dbReference type="InterPro" id="IPR036737">
    <property type="entry name" value="OmpA-like_sf"/>
</dbReference>
<dbReference type="GO" id="GO:0016020">
    <property type="term" value="C:membrane"/>
    <property type="evidence" value="ECO:0007669"/>
    <property type="project" value="UniProtKB-UniRule"/>
</dbReference>
<dbReference type="RefSeq" id="WP_011399146.1">
    <property type="nucleotide sequence ID" value="NC_007645.1"/>
</dbReference>
<name>Q2SB92_HAHCH</name>
<dbReference type="PANTHER" id="PTHR30024">
    <property type="entry name" value="ALIPHATIC SULFONATES-BINDING PROTEIN-RELATED"/>
    <property type="match status" value="1"/>
</dbReference>
<dbReference type="Gene3D" id="3.40.190.10">
    <property type="entry name" value="Periplasmic binding protein-like II"/>
    <property type="match status" value="1"/>
</dbReference>